<keyword evidence="3" id="KW-1185">Reference proteome</keyword>
<dbReference type="InterPro" id="IPR057695">
    <property type="entry name" value="DUF7935"/>
</dbReference>
<organism evidence="2 3">
    <name type="scientific">Lutimonas vermicola</name>
    <dbReference type="NCBI Taxonomy" id="414288"/>
    <lineage>
        <taxon>Bacteria</taxon>
        <taxon>Pseudomonadati</taxon>
        <taxon>Bacteroidota</taxon>
        <taxon>Flavobacteriia</taxon>
        <taxon>Flavobacteriales</taxon>
        <taxon>Flavobacteriaceae</taxon>
        <taxon>Lutimonas</taxon>
    </lineage>
</organism>
<evidence type="ECO:0000313" key="2">
    <source>
        <dbReference type="EMBL" id="MEL4454476.1"/>
    </source>
</evidence>
<dbReference type="RefSeq" id="WP_342158027.1">
    <property type="nucleotide sequence ID" value="NZ_JBCDNA010000001.1"/>
</dbReference>
<dbReference type="Pfam" id="PF25589">
    <property type="entry name" value="DUF7935"/>
    <property type="match status" value="1"/>
</dbReference>
<sequence length="173" mass="20031">MDLTKIIELLAYTLPAVVTGLVALYFFKYFITNEDKRRNYLLRKESQKLALPLRLQAFERLILFLERISLNKLLIRIKPTGKDPEKYSHKLISIVEQEFEHNLAQQIYVSETAWKAVVTSKNLIVKIIHTTAAKKEVETAEDLRKDILRNLGKNEGPTSAAISYLKIEVKKIF</sequence>
<evidence type="ECO:0008006" key="4">
    <source>
        <dbReference type="Google" id="ProtNLM"/>
    </source>
</evidence>
<dbReference type="EMBL" id="JBCDNA010000001">
    <property type="protein sequence ID" value="MEL4454476.1"/>
    <property type="molecule type" value="Genomic_DNA"/>
</dbReference>
<protein>
    <recommendedName>
        <fullName evidence="4">DUF2726 domain-containing protein</fullName>
    </recommendedName>
</protein>
<comment type="caution">
    <text evidence="2">The sequence shown here is derived from an EMBL/GenBank/DDBJ whole genome shotgun (WGS) entry which is preliminary data.</text>
</comment>
<feature type="transmembrane region" description="Helical" evidence="1">
    <location>
        <begin position="6"/>
        <end position="27"/>
    </location>
</feature>
<evidence type="ECO:0000256" key="1">
    <source>
        <dbReference type="SAM" id="Phobius"/>
    </source>
</evidence>
<name>A0ABU9KW94_9FLAO</name>
<keyword evidence="1" id="KW-0472">Membrane</keyword>
<keyword evidence="1" id="KW-1133">Transmembrane helix</keyword>
<evidence type="ECO:0000313" key="3">
    <source>
        <dbReference type="Proteomes" id="UP001474120"/>
    </source>
</evidence>
<proteinExistence type="predicted"/>
<gene>
    <name evidence="2" type="ORF">AABB81_01110</name>
</gene>
<dbReference type="Proteomes" id="UP001474120">
    <property type="component" value="Unassembled WGS sequence"/>
</dbReference>
<keyword evidence="1" id="KW-0812">Transmembrane</keyword>
<reference evidence="2 3" key="1">
    <citation type="submission" date="2024-04" db="EMBL/GenBank/DDBJ databases">
        <title>whole genome sequencing of Lutimonas vermicola strain IMCC1616.</title>
        <authorList>
            <person name="Bae S.S."/>
        </authorList>
    </citation>
    <scope>NUCLEOTIDE SEQUENCE [LARGE SCALE GENOMIC DNA]</scope>
    <source>
        <strain evidence="2 3">IMCC1616</strain>
    </source>
</reference>
<accession>A0ABU9KW94</accession>